<reference evidence="2 3" key="1">
    <citation type="submission" date="2019-03" db="EMBL/GenBank/DDBJ databases">
        <title>Single cell metagenomics reveals metabolic interactions within the superorganism composed of flagellate Streblomastix strix and complex community of Bacteroidetes bacteria on its surface.</title>
        <authorList>
            <person name="Treitli S.C."/>
            <person name="Kolisko M."/>
            <person name="Husnik F."/>
            <person name="Keeling P."/>
            <person name="Hampl V."/>
        </authorList>
    </citation>
    <scope>NUCLEOTIDE SEQUENCE [LARGE SCALE GENOMIC DNA]</scope>
    <source>
        <strain evidence="2">ST1C</strain>
    </source>
</reference>
<gene>
    <name evidence="2" type="ORF">EZS28_049223</name>
</gene>
<dbReference type="OrthoDB" id="7462124at2759"/>
<accession>A0A5J4TAN0</accession>
<dbReference type="InterPro" id="IPR000477">
    <property type="entry name" value="RT_dom"/>
</dbReference>
<dbReference type="Pfam" id="PF00078">
    <property type="entry name" value="RVT_1"/>
    <property type="match status" value="1"/>
</dbReference>
<dbReference type="Proteomes" id="UP000324800">
    <property type="component" value="Unassembled WGS sequence"/>
</dbReference>
<dbReference type="PANTHER" id="PTHR33050">
    <property type="entry name" value="REVERSE TRANSCRIPTASE DOMAIN-CONTAINING PROTEIN"/>
    <property type="match status" value="1"/>
</dbReference>
<dbReference type="EMBL" id="SNRW01034920">
    <property type="protein sequence ID" value="KAA6355249.1"/>
    <property type="molecule type" value="Genomic_DNA"/>
</dbReference>
<organism evidence="2 3">
    <name type="scientific">Streblomastix strix</name>
    <dbReference type="NCBI Taxonomy" id="222440"/>
    <lineage>
        <taxon>Eukaryota</taxon>
        <taxon>Metamonada</taxon>
        <taxon>Preaxostyla</taxon>
        <taxon>Oxymonadida</taxon>
        <taxon>Streblomastigidae</taxon>
        <taxon>Streblomastix</taxon>
    </lineage>
</organism>
<dbReference type="PANTHER" id="PTHR33050:SF7">
    <property type="entry name" value="RIBONUCLEASE H"/>
    <property type="match status" value="1"/>
</dbReference>
<dbReference type="AlphaFoldDB" id="A0A5J4TAN0"/>
<comment type="caution">
    <text evidence="2">The sequence shown here is derived from an EMBL/GenBank/DDBJ whole genome shotgun (WGS) entry which is preliminary data.</text>
</comment>
<evidence type="ECO:0000313" key="3">
    <source>
        <dbReference type="Proteomes" id="UP000324800"/>
    </source>
</evidence>
<dbReference type="Gene3D" id="3.30.70.270">
    <property type="match status" value="1"/>
</dbReference>
<dbReference type="PROSITE" id="PS50878">
    <property type="entry name" value="RT_POL"/>
    <property type="match status" value="1"/>
</dbReference>
<name>A0A5J4TAN0_9EUKA</name>
<dbReference type="InterPro" id="IPR052055">
    <property type="entry name" value="Hepadnavirus_pol/RT"/>
</dbReference>
<evidence type="ECO:0000313" key="2">
    <source>
        <dbReference type="EMBL" id="KAA6355249.1"/>
    </source>
</evidence>
<feature type="non-terminal residue" evidence="2">
    <location>
        <position position="1"/>
    </location>
</feature>
<dbReference type="SUPFAM" id="SSF56672">
    <property type="entry name" value="DNA/RNA polymerases"/>
    <property type="match status" value="1"/>
</dbReference>
<evidence type="ECO:0000259" key="1">
    <source>
        <dbReference type="PROSITE" id="PS50878"/>
    </source>
</evidence>
<dbReference type="InterPro" id="IPR043502">
    <property type="entry name" value="DNA/RNA_pol_sf"/>
</dbReference>
<dbReference type="InterPro" id="IPR043128">
    <property type="entry name" value="Rev_trsase/Diguanyl_cyclase"/>
</dbReference>
<feature type="domain" description="Reverse transcriptase" evidence="1">
    <location>
        <begin position="1"/>
        <end position="159"/>
    </location>
</feature>
<protein>
    <recommendedName>
        <fullName evidence="1">Reverse transcriptase domain-containing protein</fullName>
    </recommendedName>
</protein>
<proteinExistence type="predicted"/>
<dbReference type="Gene3D" id="3.10.10.10">
    <property type="entry name" value="HIV Type 1 Reverse Transcriptase, subunit A, domain 1"/>
    <property type="match status" value="1"/>
</dbReference>
<sequence>KVGKKRTILNCCQVIKYLHDISFKGEDFKKVANITLRGDWATVLDISSAYNHVKVSEELQKYLGFTFAKERCTYIGMPLGLKTAPYIFCKHLHPAVVVLRKEGIRMIMYFDAILTLAQNPDLLILQTQRAKQLLESVGWMISPKSMLIPQQQVQYIGWI</sequence>